<dbReference type="GO" id="GO:0004364">
    <property type="term" value="F:glutathione transferase activity"/>
    <property type="evidence" value="ECO:0007669"/>
    <property type="project" value="TreeGrafter"/>
</dbReference>
<evidence type="ECO:0000313" key="3">
    <source>
        <dbReference type="EMBL" id="KZT70024.1"/>
    </source>
</evidence>
<feature type="domain" description="GST N-terminal" evidence="1">
    <location>
        <begin position="11"/>
        <end position="95"/>
    </location>
</feature>
<dbReference type="CDD" id="cd03192">
    <property type="entry name" value="GST_C_Sigma_like"/>
    <property type="match status" value="1"/>
</dbReference>
<sequence>MSPPEKKAKTGGYKLYYWGGIPGRGEYIRLAFEYAGESYSEMNAANKLIPTITNPAKVGFPPHFAPPVLELPSGRFISQTPAILNYLAPRYKLAGEKGSRVLEKDLSDEEREEAEEERAIVNQLTLTALDLCNEAHDVHHPIASSKYYEDQKEAALARAEDFRKLRIPKFLKHFQSVLASNPATEAGTKTYLVGKQTTTADLTLFHVVDGLLFAFPKRLGALQKSGDYEDVFALYERVKSEKGIKEYIASGRRQAFSMGLFRHYEELDAE</sequence>
<dbReference type="OrthoDB" id="414243at2759"/>
<dbReference type="Gene3D" id="3.40.30.10">
    <property type="entry name" value="Glutaredoxin"/>
    <property type="match status" value="1"/>
</dbReference>
<accession>A0A165QWP8</accession>
<name>A0A165QWP8_9APHY</name>
<dbReference type="FunFam" id="1.20.1050.10:FF:000051">
    <property type="entry name" value="Glutathione S-transferase"/>
    <property type="match status" value="1"/>
</dbReference>
<dbReference type="SUPFAM" id="SSF52833">
    <property type="entry name" value="Thioredoxin-like"/>
    <property type="match status" value="1"/>
</dbReference>
<dbReference type="InterPro" id="IPR004046">
    <property type="entry name" value="GST_C"/>
</dbReference>
<dbReference type="PROSITE" id="PS50405">
    <property type="entry name" value="GST_CTER"/>
    <property type="match status" value="1"/>
</dbReference>
<dbReference type="InterPro" id="IPR036282">
    <property type="entry name" value="Glutathione-S-Trfase_C_sf"/>
</dbReference>
<dbReference type="AlphaFoldDB" id="A0A165QWP8"/>
<dbReference type="InterPro" id="IPR050213">
    <property type="entry name" value="GST_superfamily"/>
</dbReference>
<dbReference type="Pfam" id="PF14497">
    <property type="entry name" value="GST_C_3"/>
    <property type="match status" value="1"/>
</dbReference>
<keyword evidence="4" id="KW-1185">Reference proteome</keyword>
<evidence type="ECO:0000259" key="2">
    <source>
        <dbReference type="PROSITE" id="PS50405"/>
    </source>
</evidence>
<organism evidence="3 4">
    <name type="scientific">Daedalea quercina L-15889</name>
    <dbReference type="NCBI Taxonomy" id="1314783"/>
    <lineage>
        <taxon>Eukaryota</taxon>
        <taxon>Fungi</taxon>
        <taxon>Dikarya</taxon>
        <taxon>Basidiomycota</taxon>
        <taxon>Agaricomycotina</taxon>
        <taxon>Agaricomycetes</taxon>
        <taxon>Polyporales</taxon>
        <taxon>Fomitopsis</taxon>
    </lineage>
</organism>
<protein>
    <submittedName>
        <fullName evidence="3">Glutathione transferase</fullName>
    </submittedName>
</protein>
<dbReference type="STRING" id="1314783.A0A165QWP8"/>
<dbReference type="SUPFAM" id="SSF47616">
    <property type="entry name" value="GST C-terminal domain-like"/>
    <property type="match status" value="1"/>
</dbReference>
<evidence type="ECO:0000313" key="4">
    <source>
        <dbReference type="Proteomes" id="UP000076727"/>
    </source>
</evidence>
<dbReference type="InterPro" id="IPR036249">
    <property type="entry name" value="Thioredoxin-like_sf"/>
</dbReference>
<dbReference type="PROSITE" id="PS50404">
    <property type="entry name" value="GST_NTER"/>
    <property type="match status" value="1"/>
</dbReference>
<dbReference type="Proteomes" id="UP000076727">
    <property type="component" value="Unassembled WGS sequence"/>
</dbReference>
<proteinExistence type="predicted"/>
<dbReference type="PANTHER" id="PTHR11571:SF263">
    <property type="entry name" value="GLUTATHIONE S-TRANSFERASE"/>
    <property type="match status" value="1"/>
</dbReference>
<keyword evidence="3" id="KW-0808">Transferase</keyword>
<gene>
    <name evidence="3" type="ORF">DAEQUDRAFT_726011</name>
</gene>
<evidence type="ECO:0000259" key="1">
    <source>
        <dbReference type="PROSITE" id="PS50404"/>
    </source>
</evidence>
<dbReference type="InterPro" id="IPR004045">
    <property type="entry name" value="Glutathione_S-Trfase_N"/>
</dbReference>
<dbReference type="EMBL" id="KV429054">
    <property type="protein sequence ID" value="KZT70024.1"/>
    <property type="molecule type" value="Genomic_DNA"/>
</dbReference>
<dbReference type="PANTHER" id="PTHR11571">
    <property type="entry name" value="GLUTATHIONE S-TRANSFERASE"/>
    <property type="match status" value="1"/>
</dbReference>
<reference evidence="3 4" key="1">
    <citation type="journal article" date="2016" name="Mol. Biol. Evol.">
        <title>Comparative Genomics of Early-Diverging Mushroom-Forming Fungi Provides Insights into the Origins of Lignocellulose Decay Capabilities.</title>
        <authorList>
            <person name="Nagy L.G."/>
            <person name="Riley R."/>
            <person name="Tritt A."/>
            <person name="Adam C."/>
            <person name="Daum C."/>
            <person name="Floudas D."/>
            <person name="Sun H."/>
            <person name="Yadav J.S."/>
            <person name="Pangilinan J."/>
            <person name="Larsson K.H."/>
            <person name="Matsuura K."/>
            <person name="Barry K."/>
            <person name="Labutti K."/>
            <person name="Kuo R."/>
            <person name="Ohm R.A."/>
            <person name="Bhattacharya S.S."/>
            <person name="Shirouzu T."/>
            <person name="Yoshinaga Y."/>
            <person name="Martin F.M."/>
            <person name="Grigoriev I.V."/>
            <person name="Hibbett D.S."/>
        </authorList>
    </citation>
    <scope>NUCLEOTIDE SEQUENCE [LARGE SCALE GENOMIC DNA]</scope>
    <source>
        <strain evidence="3 4">L-15889</strain>
    </source>
</reference>
<dbReference type="Gene3D" id="1.20.1050.10">
    <property type="match status" value="1"/>
</dbReference>
<dbReference type="InterPro" id="IPR010987">
    <property type="entry name" value="Glutathione-S-Trfase_C-like"/>
</dbReference>
<feature type="domain" description="GST C-terminal" evidence="2">
    <location>
        <begin position="114"/>
        <end position="258"/>
    </location>
</feature>
<dbReference type="GO" id="GO:0006749">
    <property type="term" value="P:glutathione metabolic process"/>
    <property type="evidence" value="ECO:0007669"/>
    <property type="project" value="TreeGrafter"/>
</dbReference>